<gene>
    <name evidence="5" type="primary">rpmC</name>
    <name evidence="4" type="synonym">rpl29</name>
    <name evidence="5" type="ORF">CUJ86_00500</name>
</gene>
<evidence type="ECO:0000256" key="2">
    <source>
        <dbReference type="ARBA" id="ARBA00022980"/>
    </source>
</evidence>
<dbReference type="EMBL" id="PGCL01000001">
    <property type="protein sequence ID" value="TAJ45266.1"/>
    <property type="molecule type" value="Genomic_DNA"/>
</dbReference>
<dbReference type="RefSeq" id="WP_130645611.1">
    <property type="nucleotide sequence ID" value="NZ_PGCL01000001.1"/>
</dbReference>
<keyword evidence="2 4" id="KW-0689">Ribosomal protein</keyword>
<dbReference type="GO" id="GO:0003735">
    <property type="term" value="F:structural constituent of ribosome"/>
    <property type="evidence" value="ECO:0007669"/>
    <property type="project" value="InterPro"/>
</dbReference>
<name>A0A483CUI2_9EURY</name>
<evidence type="ECO:0000256" key="3">
    <source>
        <dbReference type="ARBA" id="ARBA00023274"/>
    </source>
</evidence>
<dbReference type="GO" id="GO:0006412">
    <property type="term" value="P:translation"/>
    <property type="evidence" value="ECO:0007669"/>
    <property type="project" value="UniProtKB-UniRule"/>
</dbReference>
<dbReference type="CDD" id="cd00427">
    <property type="entry name" value="Ribosomal_L29_HIP"/>
    <property type="match status" value="1"/>
</dbReference>
<dbReference type="GO" id="GO:1990904">
    <property type="term" value="C:ribonucleoprotein complex"/>
    <property type="evidence" value="ECO:0007669"/>
    <property type="project" value="UniProtKB-KW"/>
</dbReference>
<evidence type="ECO:0000313" key="5">
    <source>
        <dbReference type="EMBL" id="TAJ45266.1"/>
    </source>
</evidence>
<dbReference type="PROSITE" id="PS00579">
    <property type="entry name" value="RIBOSOMAL_L29"/>
    <property type="match status" value="1"/>
</dbReference>
<evidence type="ECO:0000256" key="4">
    <source>
        <dbReference type="HAMAP-Rule" id="MF_00374"/>
    </source>
</evidence>
<dbReference type="SUPFAM" id="SSF46561">
    <property type="entry name" value="Ribosomal protein L29 (L29p)"/>
    <property type="match status" value="1"/>
</dbReference>
<keyword evidence="6" id="KW-1185">Reference proteome</keyword>
<dbReference type="Proteomes" id="UP000292580">
    <property type="component" value="Unassembled WGS sequence"/>
</dbReference>
<dbReference type="NCBIfam" id="TIGR00012">
    <property type="entry name" value="L29"/>
    <property type="match status" value="1"/>
</dbReference>
<comment type="similarity">
    <text evidence="1 4">Belongs to the universal ribosomal protein uL29 family.</text>
</comment>
<keyword evidence="3 4" id="KW-0687">Ribonucleoprotein</keyword>
<evidence type="ECO:0000313" key="6">
    <source>
        <dbReference type="Proteomes" id="UP000292580"/>
    </source>
</evidence>
<dbReference type="HAMAP" id="MF_00374">
    <property type="entry name" value="Ribosomal_uL29"/>
    <property type="match status" value="1"/>
</dbReference>
<dbReference type="Pfam" id="PF00831">
    <property type="entry name" value="Ribosomal_L29"/>
    <property type="match status" value="1"/>
</dbReference>
<comment type="caution">
    <text evidence="5">The sequence shown here is derived from an EMBL/GenBank/DDBJ whole genome shotgun (WGS) entry which is preliminary data.</text>
</comment>
<dbReference type="InterPro" id="IPR036049">
    <property type="entry name" value="Ribosomal_uL29_sf"/>
</dbReference>
<dbReference type="Gene3D" id="1.10.287.310">
    <property type="match status" value="1"/>
</dbReference>
<dbReference type="OrthoDB" id="11736at2157"/>
<dbReference type="AlphaFoldDB" id="A0A483CUI2"/>
<reference evidence="5 6" key="1">
    <citation type="submission" date="2017-11" db="EMBL/GenBank/DDBJ databases">
        <title>Isolation and Characterization of Methanofollis Species from Methane Seep Offshore SW Taiwan.</title>
        <authorList>
            <person name="Teng N.-H."/>
            <person name="Lai M.-C."/>
            <person name="Chen S.-C."/>
        </authorList>
    </citation>
    <scope>NUCLEOTIDE SEQUENCE [LARGE SCALE GENOMIC DNA]</scope>
    <source>
        <strain evidence="5 6">FWC-SCC2</strain>
    </source>
</reference>
<proteinExistence type="inferred from homology"/>
<dbReference type="GO" id="GO:0005840">
    <property type="term" value="C:ribosome"/>
    <property type="evidence" value="ECO:0007669"/>
    <property type="project" value="UniProtKB-KW"/>
</dbReference>
<accession>A0A483CUI2</accession>
<protein>
    <recommendedName>
        <fullName evidence="4">Large ribosomal subunit protein uL29</fullName>
    </recommendedName>
</protein>
<dbReference type="InterPro" id="IPR001854">
    <property type="entry name" value="Ribosomal_uL29"/>
</dbReference>
<organism evidence="5 6">
    <name type="scientific">Methanofollis fontis</name>
    <dbReference type="NCBI Taxonomy" id="2052832"/>
    <lineage>
        <taxon>Archaea</taxon>
        <taxon>Methanobacteriati</taxon>
        <taxon>Methanobacteriota</taxon>
        <taxon>Stenosarchaea group</taxon>
        <taxon>Methanomicrobia</taxon>
        <taxon>Methanomicrobiales</taxon>
        <taxon>Methanomicrobiaceae</taxon>
        <taxon>Methanofollis</taxon>
    </lineage>
</organism>
<evidence type="ECO:0000256" key="1">
    <source>
        <dbReference type="ARBA" id="ARBA00009254"/>
    </source>
</evidence>
<sequence>MAIFRAHEVRQLSDVELSEQLDKMRLDLMQARGKVSAGGAPENPGHIREVRRTIARIQTEQNARRSGDQA</sequence>
<dbReference type="InterPro" id="IPR018254">
    <property type="entry name" value="Ribosomal_uL29_CS"/>
</dbReference>